<name>A0A8G2BKS4_9PROT</name>
<evidence type="ECO:0000313" key="6">
    <source>
        <dbReference type="EMBL" id="SDF94339.1"/>
    </source>
</evidence>
<evidence type="ECO:0000259" key="5">
    <source>
        <dbReference type="Pfam" id="PF24827"/>
    </source>
</evidence>
<dbReference type="SUPFAM" id="SSF53187">
    <property type="entry name" value="Zn-dependent exopeptidases"/>
    <property type="match status" value="1"/>
</dbReference>
<organism evidence="6 7">
    <name type="scientific">Thalassobaculum litoreum DSM 18839</name>
    <dbReference type="NCBI Taxonomy" id="1123362"/>
    <lineage>
        <taxon>Bacteria</taxon>
        <taxon>Pseudomonadati</taxon>
        <taxon>Pseudomonadota</taxon>
        <taxon>Alphaproteobacteria</taxon>
        <taxon>Rhodospirillales</taxon>
        <taxon>Thalassobaculaceae</taxon>
        <taxon>Thalassobaculum</taxon>
    </lineage>
</organism>
<feature type="domain" description="Succinylglutamate desuccinylase/Aspartoacylase catalytic" evidence="5">
    <location>
        <begin position="32"/>
        <end position="111"/>
    </location>
</feature>
<dbReference type="GO" id="GO:0016788">
    <property type="term" value="F:hydrolase activity, acting on ester bonds"/>
    <property type="evidence" value="ECO:0007669"/>
    <property type="project" value="InterPro"/>
</dbReference>
<keyword evidence="3" id="KW-0378">Hydrolase</keyword>
<dbReference type="GO" id="GO:0046872">
    <property type="term" value="F:metal ion binding"/>
    <property type="evidence" value="ECO:0007669"/>
    <property type="project" value="UniProtKB-KW"/>
</dbReference>
<gene>
    <name evidence="6" type="ORF">SAMN05660686_02836</name>
</gene>
<evidence type="ECO:0000256" key="1">
    <source>
        <dbReference type="ARBA" id="ARBA00001947"/>
    </source>
</evidence>
<dbReference type="AlphaFoldDB" id="A0A8G2BKS4"/>
<dbReference type="Gene3D" id="3.40.630.10">
    <property type="entry name" value="Zn peptidases"/>
    <property type="match status" value="1"/>
</dbReference>
<keyword evidence="7" id="KW-1185">Reference proteome</keyword>
<dbReference type="PANTHER" id="PTHR37326:SF1">
    <property type="entry name" value="BLL3975 PROTEIN"/>
    <property type="match status" value="1"/>
</dbReference>
<comment type="cofactor">
    <cofactor evidence="1">
        <name>Zn(2+)</name>
        <dbReference type="ChEBI" id="CHEBI:29105"/>
    </cofactor>
</comment>
<accession>A0A8G2BKS4</accession>
<keyword evidence="4" id="KW-0862">Zinc</keyword>
<dbReference type="InterPro" id="IPR055438">
    <property type="entry name" value="AstE_AspA_cat"/>
</dbReference>
<evidence type="ECO:0000313" key="7">
    <source>
        <dbReference type="Proteomes" id="UP000198615"/>
    </source>
</evidence>
<dbReference type="PANTHER" id="PTHR37326">
    <property type="entry name" value="BLL3975 PROTEIN"/>
    <property type="match status" value="1"/>
</dbReference>
<evidence type="ECO:0000256" key="2">
    <source>
        <dbReference type="ARBA" id="ARBA00022723"/>
    </source>
</evidence>
<evidence type="ECO:0000256" key="3">
    <source>
        <dbReference type="ARBA" id="ARBA00022801"/>
    </source>
</evidence>
<keyword evidence="2" id="KW-0479">Metal-binding</keyword>
<dbReference type="CDD" id="cd06250">
    <property type="entry name" value="M14_PaAOTO_like"/>
    <property type="match status" value="1"/>
</dbReference>
<dbReference type="Proteomes" id="UP000198615">
    <property type="component" value="Unassembled WGS sequence"/>
</dbReference>
<comment type="caution">
    <text evidence="6">The sequence shown here is derived from an EMBL/GenBank/DDBJ whole genome shotgun (WGS) entry which is preliminary data.</text>
</comment>
<sequence length="380" mass="41064">MTRIVSRFPLPPMSLGTERYLTVHSYGDPDATPKVYIQAATHAGELAGSLALHHLIRRLDAAEHELLGHIMLVPIANPIGQSQVMRGTMSGRFAEVDGSNFNRGFPDIAAEVANAVRGRLTEDPASNVVLVREVIADILAEQASMAETEIDYLRITLMRLGCDADLALDLHCEEEGLVHLYLDTMHWPQASDLSRLLGSEVTLLTNPTGAMSYDEALTTPWRQLDEELGAAGMCAGCLCSTVELRGAGDVGDALAEEDADRLYRTLQRYGIIAGGEDLEIDTKTPVRAVPVEGMERVQAPTPGIISFRVQLGAEVTEGQPIADLIDPTADDPAEGRTELFAESDGIVYARRIQRFAHTGATVAKIASNRPVTVTSSHLTD</sequence>
<dbReference type="Pfam" id="PF24827">
    <property type="entry name" value="AstE_AspA_cat"/>
    <property type="match status" value="1"/>
</dbReference>
<dbReference type="OrthoDB" id="9782876at2"/>
<dbReference type="InterPro" id="IPR053138">
    <property type="entry name" value="N-alpha-Ac-DABA_deacetylase"/>
</dbReference>
<protein>
    <recommendedName>
        <fullName evidence="5">Succinylglutamate desuccinylase/Aspartoacylase catalytic domain-containing protein</fullName>
    </recommendedName>
</protein>
<dbReference type="EMBL" id="FNBW01000008">
    <property type="protein sequence ID" value="SDF94339.1"/>
    <property type="molecule type" value="Genomic_DNA"/>
</dbReference>
<evidence type="ECO:0000256" key="4">
    <source>
        <dbReference type="ARBA" id="ARBA00022833"/>
    </source>
</evidence>
<proteinExistence type="predicted"/>
<reference evidence="6 7" key="1">
    <citation type="submission" date="2016-10" db="EMBL/GenBank/DDBJ databases">
        <authorList>
            <person name="Varghese N."/>
            <person name="Submissions S."/>
        </authorList>
    </citation>
    <scope>NUCLEOTIDE SEQUENCE [LARGE SCALE GENOMIC DNA]</scope>
    <source>
        <strain evidence="6 7">DSM 18839</strain>
    </source>
</reference>